<dbReference type="RefSeq" id="WP_171192868.1">
    <property type="nucleotide sequence ID" value="NZ_CP061032.1"/>
</dbReference>
<dbReference type="AlphaFoldDB" id="A0A7H0JXG0"/>
<evidence type="ECO:0000313" key="4">
    <source>
        <dbReference type="Proteomes" id="UP000642876"/>
    </source>
</evidence>
<sequence>MTSPKYSLLIVGGCVSRDTVDPLLGKSLELKRYVARQSFISAGTDATKLVPKVDLRSQFQRRMLEADLAGSLFRDVEENSEVDLVLWDLNIERLGAWQFDVDSFATDSGEFRRLENYSSITTGVPHIDFGEEDHFRIWKERFFQFKDLLQRNELVEKTLLLAPDWALVDETGETVGLFEAVKAGAYNAIYRRYWDFAEANGFEVLRMQDTVADSHHKWGPAPFHYTEDVYDVFRETIMGKLA</sequence>
<name>A0A7H0JXG0_9CORY</name>
<gene>
    <name evidence="1" type="ORF">H7348_00685</name>
    <name evidence="2" type="ORF">IAU68_08515</name>
</gene>
<dbReference type="EMBL" id="CP061032">
    <property type="protein sequence ID" value="QNP89726.1"/>
    <property type="molecule type" value="Genomic_DNA"/>
</dbReference>
<dbReference type="Proteomes" id="UP000642876">
    <property type="component" value="Unassembled WGS sequence"/>
</dbReference>
<evidence type="ECO:0000313" key="1">
    <source>
        <dbReference type="EMBL" id="MBC3177836.1"/>
    </source>
</evidence>
<dbReference type="EMBL" id="JACMYE010000001">
    <property type="protein sequence ID" value="MBC3177836.1"/>
    <property type="molecule type" value="Genomic_DNA"/>
</dbReference>
<accession>A0A7H0JXG0</accession>
<dbReference type="KEGG" id="cluj:IAU68_08515"/>
<reference evidence="3 4" key="1">
    <citation type="submission" date="2020-08" db="EMBL/GenBank/DDBJ databases">
        <title>novel species in genus Corynebacterium.</title>
        <authorList>
            <person name="Zhang G."/>
        </authorList>
    </citation>
    <scope>NUCLEOTIDE SEQUENCE [LARGE SCALE GENOMIC DNA]</scope>
    <source>
        <strain evidence="2">Zg-917</strain>
        <strain evidence="3 4">zg-917</strain>
    </source>
</reference>
<keyword evidence="4" id="KW-1185">Reference proteome</keyword>
<organism evidence="2 3">
    <name type="scientific">Corynebacterium lujinxingii</name>
    <dbReference type="NCBI Taxonomy" id="2763010"/>
    <lineage>
        <taxon>Bacteria</taxon>
        <taxon>Bacillati</taxon>
        <taxon>Actinomycetota</taxon>
        <taxon>Actinomycetes</taxon>
        <taxon>Mycobacteriales</taxon>
        <taxon>Corynebacteriaceae</taxon>
        <taxon>Corynebacterium</taxon>
    </lineage>
</organism>
<proteinExistence type="predicted"/>
<evidence type="ECO:0000313" key="3">
    <source>
        <dbReference type="Proteomes" id="UP000516235"/>
    </source>
</evidence>
<protein>
    <submittedName>
        <fullName evidence="2">Uncharacterized protein</fullName>
    </submittedName>
</protein>
<dbReference type="InterPro" id="IPR046237">
    <property type="entry name" value="DUF6270"/>
</dbReference>
<evidence type="ECO:0000313" key="2">
    <source>
        <dbReference type="EMBL" id="QNP89726.1"/>
    </source>
</evidence>
<dbReference type="Pfam" id="PF19786">
    <property type="entry name" value="DUF6270"/>
    <property type="match status" value="1"/>
</dbReference>
<dbReference type="Proteomes" id="UP000516235">
    <property type="component" value="Chromosome"/>
</dbReference>